<gene>
    <name evidence="8" type="ORF">SAMN02745126_06498</name>
</gene>
<feature type="chain" id="PRO_5013273116" evidence="7">
    <location>
        <begin position="25"/>
        <end position="274"/>
    </location>
</feature>
<sequence length="274" mass="29655">MALRVKVAAIALLGGLLLSGEACAWGDMGHKIICELASRLVTQQTHTKIEQMIRADGEFSSFSEACTWADQPRKRAGEHFLNLPRNSMGLSAENCDGASECVVTAIDKDFAALAAKTTDAQSRVTSLKFLGHWVGDVHQPLHVSFADDRGGNEIKTTGECGPNLHAIWDTCLVDRAVGADVDAAASKLLSEVTPQQRRQWAGGTAKDWANEAFAIARRQETQYCEQQGDSFCVRRAASVTIDSAYVAVNSSVVREQLLKAAVRLARLLDRALSP</sequence>
<dbReference type="Gene3D" id="1.10.575.10">
    <property type="entry name" value="P1 Nuclease"/>
    <property type="match status" value="1"/>
</dbReference>
<dbReference type="InterPro" id="IPR008947">
    <property type="entry name" value="PLipase_C/P1_nuclease_dom_sf"/>
</dbReference>
<evidence type="ECO:0000256" key="3">
    <source>
        <dbReference type="ARBA" id="ARBA00022759"/>
    </source>
</evidence>
<keyword evidence="5" id="KW-1015">Disulfide bond</keyword>
<keyword evidence="4" id="KW-0378">Hydrolase</keyword>
<dbReference type="PANTHER" id="PTHR33146:SF26">
    <property type="entry name" value="ENDONUCLEASE 4"/>
    <property type="match status" value="1"/>
</dbReference>
<evidence type="ECO:0000313" key="9">
    <source>
        <dbReference type="Proteomes" id="UP000190092"/>
    </source>
</evidence>
<dbReference type="AlphaFoldDB" id="A0A1T4TLM7"/>
<keyword evidence="7" id="KW-0732">Signal</keyword>
<dbReference type="GO" id="GO:0003676">
    <property type="term" value="F:nucleic acid binding"/>
    <property type="evidence" value="ECO:0007669"/>
    <property type="project" value="InterPro"/>
</dbReference>
<name>A0A1T4TLM7_9HYPH</name>
<keyword evidence="3" id="KW-0255">Endonuclease</keyword>
<proteinExistence type="predicted"/>
<dbReference type="CDD" id="cd11010">
    <property type="entry name" value="S1-P1_nuclease"/>
    <property type="match status" value="1"/>
</dbReference>
<protein>
    <submittedName>
        <fullName evidence="8">S1/P1 Nuclease</fullName>
    </submittedName>
</protein>
<dbReference type="Pfam" id="PF02265">
    <property type="entry name" value="S1-P1_nuclease"/>
    <property type="match status" value="1"/>
</dbReference>
<evidence type="ECO:0000256" key="7">
    <source>
        <dbReference type="SAM" id="SignalP"/>
    </source>
</evidence>
<dbReference type="GO" id="GO:0016788">
    <property type="term" value="F:hydrolase activity, acting on ester bonds"/>
    <property type="evidence" value="ECO:0007669"/>
    <property type="project" value="InterPro"/>
</dbReference>
<evidence type="ECO:0000256" key="2">
    <source>
        <dbReference type="ARBA" id="ARBA00022723"/>
    </source>
</evidence>
<evidence type="ECO:0000256" key="6">
    <source>
        <dbReference type="ARBA" id="ARBA00023180"/>
    </source>
</evidence>
<evidence type="ECO:0000256" key="1">
    <source>
        <dbReference type="ARBA" id="ARBA00022722"/>
    </source>
</evidence>
<keyword evidence="2" id="KW-0479">Metal-binding</keyword>
<dbReference type="GO" id="GO:0004519">
    <property type="term" value="F:endonuclease activity"/>
    <property type="evidence" value="ECO:0007669"/>
    <property type="project" value="UniProtKB-KW"/>
</dbReference>
<dbReference type="GO" id="GO:0006308">
    <property type="term" value="P:DNA catabolic process"/>
    <property type="evidence" value="ECO:0007669"/>
    <property type="project" value="InterPro"/>
</dbReference>
<organism evidence="8 9">
    <name type="scientific">Enhydrobacter aerosaccus</name>
    <dbReference type="NCBI Taxonomy" id="225324"/>
    <lineage>
        <taxon>Bacteria</taxon>
        <taxon>Pseudomonadati</taxon>
        <taxon>Pseudomonadota</taxon>
        <taxon>Alphaproteobacteria</taxon>
        <taxon>Hyphomicrobiales</taxon>
        <taxon>Enhydrobacter</taxon>
    </lineage>
</organism>
<feature type="signal peptide" evidence="7">
    <location>
        <begin position="1"/>
        <end position="24"/>
    </location>
</feature>
<dbReference type="SUPFAM" id="SSF48537">
    <property type="entry name" value="Phospholipase C/P1 nuclease"/>
    <property type="match status" value="1"/>
</dbReference>
<accession>A0A1T4TLM7</accession>
<keyword evidence="6" id="KW-0325">Glycoprotein</keyword>
<evidence type="ECO:0000256" key="5">
    <source>
        <dbReference type="ARBA" id="ARBA00023157"/>
    </source>
</evidence>
<keyword evidence="9" id="KW-1185">Reference proteome</keyword>
<reference evidence="9" key="1">
    <citation type="submission" date="2017-02" db="EMBL/GenBank/DDBJ databases">
        <authorList>
            <person name="Varghese N."/>
            <person name="Submissions S."/>
        </authorList>
    </citation>
    <scope>NUCLEOTIDE SEQUENCE [LARGE SCALE GENOMIC DNA]</scope>
    <source>
        <strain evidence="9">ATCC 27094</strain>
    </source>
</reference>
<dbReference type="STRING" id="225324.SAMN02745126_06498"/>
<dbReference type="InterPro" id="IPR003154">
    <property type="entry name" value="S1/P1nuclease"/>
</dbReference>
<dbReference type="EMBL" id="FUWJ01000021">
    <property type="protein sequence ID" value="SKA41362.1"/>
    <property type="molecule type" value="Genomic_DNA"/>
</dbReference>
<keyword evidence="1" id="KW-0540">Nuclease</keyword>
<dbReference type="PANTHER" id="PTHR33146">
    <property type="entry name" value="ENDONUCLEASE 4"/>
    <property type="match status" value="1"/>
</dbReference>
<dbReference type="GO" id="GO:0046872">
    <property type="term" value="F:metal ion binding"/>
    <property type="evidence" value="ECO:0007669"/>
    <property type="project" value="UniProtKB-KW"/>
</dbReference>
<evidence type="ECO:0000256" key="4">
    <source>
        <dbReference type="ARBA" id="ARBA00022801"/>
    </source>
</evidence>
<evidence type="ECO:0000313" key="8">
    <source>
        <dbReference type="EMBL" id="SKA41362.1"/>
    </source>
</evidence>
<dbReference type="Proteomes" id="UP000190092">
    <property type="component" value="Unassembled WGS sequence"/>
</dbReference>